<dbReference type="EMBL" id="ADMC01000027">
    <property type="protein sequence ID" value="EHP45958.1"/>
    <property type="molecule type" value="Genomic_DNA"/>
</dbReference>
<dbReference type="GO" id="GO:0016020">
    <property type="term" value="C:membrane"/>
    <property type="evidence" value="ECO:0007669"/>
    <property type="project" value="InterPro"/>
</dbReference>
<proteinExistence type="predicted"/>
<organism evidence="5 6">
    <name type="scientific">Odoribacter laneus YIT 12061</name>
    <dbReference type="NCBI Taxonomy" id="742817"/>
    <lineage>
        <taxon>Bacteria</taxon>
        <taxon>Pseudomonadati</taxon>
        <taxon>Bacteroidota</taxon>
        <taxon>Bacteroidia</taxon>
        <taxon>Bacteroidales</taxon>
        <taxon>Odoribacteraceae</taxon>
        <taxon>Odoribacter</taxon>
    </lineage>
</organism>
<dbReference type="Pfam" id="PF00005">
    <property type="entry name" value="ABC_tran"/>
    <property type="match status" value="1"/>
</dbReference>
<name>H1DJV8_9BACT</name>
<dbReference type="CDD" id="cd03260">
    <property type="entry name" value="ABC_PstB_phosphate_transporter"/>
    <property type="match status" value="1"/>
</dbReference>
<dbReference type="GO" id="GO:0005524">
    <property type="term" value="F:ATP binding"/>
    <property type="evidence" value="ECO:0007669"/>
    <property type="project" value="UniProtKB-KW"/>
</dbReference>
<evidence type="ECO:0000256" key="2">
    <source>
        <dbReference type="ARBA" id="ARBA00022741"/>
    </source>
</evidence>
<dbReference type="PATRIC" id="fig|742817.3.peg.2724"/>
<evidence type="ECO:0000256" key="3">
    <source>
        <dbReference type="ARBA" id="ARBA00022840"/>
    </source>
</evidence>
<dbReference type="GO" id="GO:0016887">
    <property type="term" value="F:ATP hydrolysis activity"/>
    <property type="evidence" value="ECO:0007669"/>
    <property type="project" value="InterPro"/>
</dbReference>
<dbReference type="eggNOG" id="COG1117">
    <property type="taxonomic scope" value="Bacteria"/>
</dbReference>
<dbReference type="Gene3D" id="3.40.50.300">
    <property type="entry name" value="P-loop containing nucleotide triphosphate hydrolases"/>
    <property type="match status" value="1"/>
</dbReference>
<dbReference type="InterPro" id="IPR003593">
    <property type="entry name" value="AAA+_ATPase"/>
</dbReference>
<dbReference type="GeneID" id="98070080"/>
<dbReference type="PROSITE" id="PS50893">
    <property type="entry name" value="ABC_TRANSPORTER_2"/>
    <property type="match status" value="1"/>
</dbReference>
<reference evidence="5 6" key="1">
    <citation type="submission" date="2012-01" db="EMBL/GenBank/DDBJ databases">
        <title>The Genome Sequence of Odoribacter laneus YIT 12061.</title>
        <authorList>
            <consortium name="The Broad Institute Genome Sequencing Platform"/>
            <person name="Earl A."/>
            <person name="Ward D."/>
            <person name="Feldgarden M."/>
            <person name="Gevers D."/>
            <person name="Morotomi M."/>
            <person name="Young S.K."/>
            <person name="Zeng Q."/>
            <person name="Gargeya S."/>
            <person name="Fitzgerald M."/>
            <person name="Haas B."/>
            <person name="Abouelleil A."/>
            <person name="Alvarado L."/>
            <person name="Arachchi H.M."/>
            <person name="Berlin A."/>
            <person name="Chapman S.B."/>
            <person name="Gearin G."/>
            <person name="Goldberg J."/>
            <person name="Griggs A."/>
            <person name="Gujja S."/>
            <person name="Hansen M."/>
            <person name="Heiman D."/>
            <person name="Howarth C."/>
            <person name="Larimer J."/>
            <person name="Lui A."/>
            <person name="MacDonald P.J.P."/>
            <person name="McCowen C."/>
            <person name="Montmayeur A."/>
            <person name="Murphy C."/>
            <person name="Neiman D."/>
            <person name="Pearson M."/>
            <person name="Priest M."/>
            <person name="Roberts A."/>
            <person name="Saif S."/>
            <person name="Shea T."/>
            <person name="Sisk P."/>
            <person name="Stolte C."/>
            <person name="Sykes S."/>
            <person name="Wortman J."/>
            <person name="Nusbaum C."/>
            <person name="Birren B."/>
        </authorList>
    </citation>
    <scope>NUCLEOTIDE SEQUENCE [LARGE SCALE GENOMIC DNA]</scope>
    <source>
        <strain evidence="5 6">YIT 12061</strain>
    </source>
</reference>
<dbReference type="RefSeq" id="WP_009137689.1">
    <property type="nucleotide sequence ID" value="NZ_JH594597.1"/>
</dbReference>
<keyword evidence="6" id="KW-1185">Reference proteome</keyword>
<evidence type="ECO:0000313" key="5">
    <source>
        <dbReference type="EMBL" id="EHP45958.1"/>
    </source>
</evidence>
<dbReference type="STRING" id="742817.HMPREF9449_02544"/>
<dbReference type="HOGENOM" id="CLU_000604_1_22_10"/>
<dbReference type="SMART" id="SM00382">
    <property type="entry name" value="AAA"/>
    <property type="match status" value="1"/>
</dbReference>
<evidence type="ECO:0000313" key="6">
    <source>
        <dbReference type="Proteomes" id="UP000004892"/>
    </source>
</evidence>
<dbReference type="GO" id="GO:0035435">
    <property type="term" value="P:phosphate ion transmembrane transport"/>
    <property type="evidence" value="ECO:0007669"/>
    <property type="project" value="InterPro"/>
</dbReference>
<dbReference type="GO" id="GO:0005315">
    <property type="term" value="F:phosphate transmembrane transporter activity"/>
    <property type="evidence" value="ECO:0007669"/>
    <property type="project" value="InterPro"/>
</dbReference>
<evidence type="ECO:0000256" key="1">
    <source>
        <dbReference type="ARBA" id="ARBA00022592"/>
    </source>
</evidence>
<feature type="domain" description="ABC transporter" evidence="4">
    <location>
        <begin position="46"/>
        <end position="287"/>
    </location>
</feature>
<keyword evidence="1" id="KW-0813">Transport</keyword>
<dbReference type="InterPro" id="IPR005670">
    <property type="entry name" value="PstB-like"/>
</dbReference>
<dbReference type="AlphaFoldDB" id="H1DJV8"/>
<keyword evidence="2" id="KW-0547">Nucleotide-binding</keyword>
<accession>H1DJV8</accession>
<gene>
    <name evidence="5" type="ORF">HMPREF9449_02544</name>
</gene>
<protein>
    <submittedName>
        <fullName evidence="5">Phosphate ABC transporter, ATP-binding protein</fullName>
    </submittedName>
</protein>
<evidence type="ECO:0000259" key="4">
    <source>
        <dbReference type="PROSITE" id="PS50893"/>
    </source>
</evidence>
<keyword evidence="1" id="KW-0592">Phosphate transport</keyword>
<dbReference type="SUPFAM" id="SSF52540">
    <property type="entry name" value="P-loop containing nucleoside triphosphate hydrolases"/>
    <property type="match status" value="1"/>
</dbReference>
<sequence>MKNFLSALQTPSELRIEKSGEKIPGRKIKLFRPDYKFIRPEGDSEIAVEKLNIYIKDQHILKDINVRIPDKKITCIIGPSGCGKSTLLKTFNRLIDNVEGVRIEGKVLVNGEDIISSGTDITSFRRKMGLISQRPCPLPMSIYDNIAYGCRIHGIRNRRKLNLIVEHYLCAAGLWEEVKDRLHTPAVRLSIGQQQRLCLARSLAVEPQFILADEATSALDPLSSKTIEELFVKLKQDYSIILVTHTLRQALRIADYVVFMYLGEIIEAGEAEQVFNHPRHELTKNYLSGAFS</sequence>
<dbReference type="InterPro" id="IPR003439">
    <property type="entry name" value="ABC_transporter-like_ATP-bd"/>
</dbReference>
<keyword evidence="3 5" id="KW-0067">ATP-binding</keyword>
<dbReference type="InterPro" id="IPR027417">
    <property type="entry name" value="P-loop_NTPase"/>
</dbReference>
<dbReference type="PANTHER" id="PTHR43423:SF1">
    <property type="entry name" value="ABC TRANSPORTER I FAMILY MEMBER 17"/>
    <property type="match status" value="1"/>
</dbReference>
<dbReference type="PANTHER" id="PTHR43423">
    <property type="entry name" value="ABC TRANSPORTER I FAMILY MEMBER 17"/>
    <property type="match status" value="1"/>
</dbReference>
<dbReference type="Proteomes" id="UP000004892">
    <property type="component" value="Unassembled WGS sequence"/>
</dbReference>
<comment type="caution">
    <text evidence="5">The sequence shown here is derived from an EMBL/GenBank/DDBJ whole genome shotgun (WGS) entry which is preliminary data.</text>
</comment>